<comment type="caution">
    <text evidence="1">The sequence shown here is derived from an EMBL/GenBank/DDBJ whole genome shotgun (WGS) entry which is preliminary data.</text>
</comment>
<proteinExistence type="predicted"/>
<accession>F0F670</accession>
<dbReference type="HOGENOM" id="CLU_2873043_0_0_10"/>
<sequence length="63" mass="7054">LTHDLSVRERFADSSFQISPHEASPSCSRMTPAVRTCSELETQAVLMPSMQQKQGRTLSYVPE</sequence>
<gene>
    <name evidence="1" type="ORF">HMPREF9141_1087</name>
</gene>
<organism evidence="1 2">
    <name type="scientific">Prevotella multiformis DSM 16608</name>
    <dbReference type="NCBI Taxonomy" id="888743"/>
    <lineage>
        <taxon>Bacteria</taxon>
        <taxon>Pseudomonadati</taxon>
        <taxon>Bacteroidota</taxon>
        <taxon>Bacteroidia</taxon>
        <taxon>Bacteroidales</taxon>
        <taxon>Prevotellaceae</taxon>
        <taxon>Prevotella</taxon>
    </lineage>
</organism>
<dbReference type="Proteomes" id="UP000005697">
    <property type="component" value="Unassembled WGS sequence"/>
</dbReference>
<keyword evidence="2" id="KW-1185">Reference proteome</keyword>
<dbReference type="EMBL" id="AEWX01000016">
    <property type="protein sequence ID" value="EGC20351.1"/>
    <property type="molecule type" value="Genomic_DNA"/>
</dbReference>
<protein>
    <submittedName>
        <fullName evidence="1">Uncharacterized protein</fullName>
    </submittedName>
</protein>
<name>F0F670_9BACT</name>
<dbReference type="AlphaFoldDB" id="F0F670"/>
<evidence type="ECO:0000313" key="1">
    <source>
        <dbReference type="EMBL" id="EGC20351.1"/>
    </source>
</evidence>
<evidence type="ECO:0000313" key="2">
    <source>
        <dbReference type="Proteomes" id="UP000005697"/>
    </source>
</evidence>
<feature type="non-terminal residue" evidence="1">
    <location>
        <position position="1"/>
    </location>
</feature>
<reference evidence="1 2" key="1">
    <citation type="submission" date="2011-01" db="EMBL/GenBank/DDBJ databases">
        <authorList>
            <person name="Muzny D."/>
            <person name="Qin X."/>
            <person name="Deng J."/>
            <person name="Jiang H."/>
            <person name="Liu Y."/>
            <person name="Qu J."/>
            <person name="Song X.-Z."/>
            <person name="Zhang L."/>
            <person name="Thornton R."/>
            <person name="Coyle M."/>
            <person name="Francisco L."/>
            <person name="Jackson L."/>
            <person name="Javaid M."/>
            <person name="Korchina V."/>
            <person name="Kovar C."/>
            <person name="Mata R."/>
            <person name="Mathew T."/>
            <person name="Ngo R."/>
            <person name="Nguyen L."/>
            <person name="Nguyen N."/>
            <person name="Okwuonu G."/>
            <person name="Ongeri F."/>
            <person name="Pham C."/>
            <person name="Simmons D."/>
            <person name="Wilczek-Boney K."/>
            <person name="Hale W."/>
            <person name="Jakkamsetti A."/>
            <person name="Pham P."/>
            <person name="Ruth R."/>
            <person name="San Lucas F."/>
            <person name="Warren J."/>
            <person name="Zhang J."/>
            <person name="Zhao Z."/>
            <person name="Zhou C."/>
            <person name="Zhu D."/>
            <person name="Lee S."/>
            <person name="Bess C."/>
            <person name="Blankenburg K."/>
            <person name="Forbes L."/>
            <person name="Fu Q."/>
            <person name="Gubbala S."/>
            <person name="Hirani K."/>
            <person name="Jayaseelan J.C."/>
            <person name="Lara F."/>
            <person name="Munidasa M."/>
            <person name="Palculict T."/>
            <person name="Patil S."/>
            <person name="Pu L.-L."/>
            <person name="Saada N."/>
            <person name="Tang L."/>
            <person name="Weissenberger G."/>
            <person name="Zhu Y."/>
            <person name="Hemphill L."/>
            <person name="Shang Y."/>
            <person name="Youmans B."/>
            <person name="Ayvaz T."/>
            <person name="Ross M."/>
            <person name="Santibanez J."/>
            <person name="Aqrawi P."/>
            <person name="Gross S."/>
            <person name="Joshi V."/>
            <person name="Fowler G."/>
            <person name="Nazareth L."/>
            <person name="Reid J."/>
            <person name="Worley K."/>
            <person name="Petrosino J."/>
            <person name="Highlander S."/>
            <person name="Gibbs R."/>
        </authorList>
    </citation>
    <scope>NUCLEOTIDE SEQUENCE [LARGE SCALE GENOMIC DNA]</scope>
    <source>
        <strain evidence="1 2">DSM 16608</strain>
    </source>
</reference>